<dbReference type="AlphaFoldDB" id="A0A917ZVM4"/>
<dbReference type="InterPro" id="IPR014721">
    <property type="entry name" value="Ribsml_uS5_D2-typ_fold_subgr"/>
</dbReference>
<dbReference type="InterPro" id="IPR006204">
    <property type="entry name" value="GHMP_kinase_N_dom"/>
</dbReference>
<dbReference type="Pfam" id="PF00288">
    <property type="entry name" value="GHMP_kinases_N"/>
    <property type="match status" value="1"/>
</dbReference>
<evidence type="ECO:0000313" key="4">
    <source>
        <dbReference type="Proteomes" id="UP000641932"/>
    </source>
</evidence>
<reference evidence="3" key="2">
    <citation type="submission" date="2020-09" db="EMBL/GenBank/DDBJ databases">
        <authorList>
            <person name="Sun Q."/>
            <person name="Zhou Y."/>
        </authorList>
    </citation>
    <scope>NUCLEOTIDE SEQUENCE</scope>
    <source>
        <strain evidence="3">CGMCC 4.7201</strain>
    </source>
</reference>
<feature type="domain" description="GHMP kinase N-terminal" evidence="2">
    <location>
        <begin position="89"/>
        <end position="159"/>
    </location>
</feature>
<dbReference type="EMBL" id="BMMS01000022">
    <property type="protein sequence ID" value="GGO94223.1"/>
    <property type="molecule type" value="Genomic_DNA"/>
</dbReference>
<name>A0A917ZVM4_9ACTN</name>
<dbReference type="Gene3D" id="3.30.230.10">
    <property type="match status" value="1"/>
</dbReference>
<dbReference type="GO" id="GO:0016301">
    <property type="term" value="F:kinase activity"/>
    <property type="evidence" value="ECO:0007669"/>
    <property type="project" value="UniProtKB-KW"/>
</dbReference>
<dbReference type="GO" id="GO:0005524">
    <property type="term" value="F:ATP binding"/>
    <property type="evidence" value="ECO:0007669"/>
    <property type="project" value="InterPro"/>
</dbReference>
<gene>
    <name evidence="3" type="ORF">GCM10012280_48570</name>
</gene>
<evidence type="ECO:0000259" key="2">
    <source>
        <dbReference type="Pfam" id="PF00288"/>
    </source>
</evidence>
<sequence>MAMPVGSGAPEQHSRPHPAAVGAVAVPALETAIAHHGELLQGVFDRGDGELTHAVVSLPYPSLRASAVFVPNGTPRVRVSPAWKVKAGRAAEETLHRLRVGGGGLLSVHSAIPTERGLGSSTADVVSTIRAVASAHGRRLPAEEVARIAVLAEGAADGIMFGHRAVLYANRDGTVLEDLGGPLPSLEVLGLDAGGPGVDTLELPAFDYSPDQIESLRVLRATMRRAVAGGDCALLAEVATASARINQRFLPQEGLPLVEAVCRDSGGVGVQAAHSGRVLAVLFDPAAPGLESRIDHARARLARNGVDRTWRFRLESPNPRGTTAPLCQECCEEPL</sequence>
<proteinExistence type="predicted"/>
<keyword evidence="1 3" id="KW-0808">Transferase</keyword>
<organism evidence="3 4">
    <name type="scientific">Wenjunlia tyrosinilytica</name>
    <dbReference type="NCBI Taxonomy" id="1544741"/>
    <lineage>
        <taxon>Bacteria</taxon>
        <taxon>Bacillati</taxon>
        <taxon>Actinomycetota</taxon>
        <taxon>Actinomycetes</taxon>
        <taxon>Kitasatosporales</taxon>
        <taxon>Streptomycetaceae</taxon>
        <taxon>Wenjunlia</taxon>
    </lineage>
</organism>
<dbReference type="Proteomes" id="UP000641932">
    <property type="component" value="Unassembled WGS sequence"/>
</dbReference>
<comment type="caution">
    <text evidence="3">The sequence shown here is derived from an EMBL/GenBank/DDBJ whole genome shotgun (WGS) entry which is preliminary data.</text>
</comment>
<keyword evidence="1 3" id="KW-0418">Kinase</keyword>
<dbReference type="InterPro" id="IPR012363">
    <property type="entry name" value="PduX"/>
</dbReference>
<dbReference type="SUPFAM" id="SSF54211">
    <property type="entry name" value="Ribosomal protein S5 domain 2-like"/>
    <property type="match status" value="1"/>
</dbReference>
<accession>A0A917ZVM4</accession>
<evidence type="ECO:0000313" key="3">
    <source>
        <dbReference type="EMBL" id="GGO94223.1"/>
    </source>
</evidence>
<reference evidence="3" key="1">
    <citation type="journal article" date="2014" name="Int. J. Syst. Evol. Microbiol.">
        <title>Complete genome sequence of Corynebacterium casei LMG S-19264T (=DSM 44701T), isolated from a smear-ripened cheese.</title>
        <authorList>
            <consortium name="US DOE Joint Genome Institute (JGI-PGF)"/>
            <person name="Walter F."/>
            <person name="Albersmeier A."/>
            <person name="Kalinowski J."/>
            <person name="Ruckert C."/>
        </authorList>
    </citation>
    <scope>NUCLEOTIDE SEQUENCE</scope>
    <source>
        <strain evidence="3">CGMCC 4.7201</strain>
    </source>
</reference>
<dbReference type="RefSeq" id="WP_189133910.1">
    <property type="nucleotide sequence ID" value="NZ_BMMS01000022.1"/>
</dbReference>
<dbReference type="InterPro" id="IPR020568">
    <property type="entry name" value="Ribosomal_Su5_D2-typ_SF"/>
</dbReference>
<keyword evidence="4" id="KW-1185">Reference proteome</keyword>
<dbReference type="PIRSF" id="PIRSF033887">
    <property type="entry name" value="PduX"/>
    <property type="match status" value="1"/>
</dbReference>
<protein>
    <submittedName>
        <fullName evidence="3">GHMP kinase</fullName>
    </submittedName>
</protein>
<evidence type="ECO:0000256" key="1">
    <source>
        <dbReference type="ARBA" id="ARBA00022777"/>
    </source>
</evidence>